<evidence type="ECO:0000313" key="1">
    <source>
        <dbReference type="EMBL" id="KJU83669.1"/>
    </source>
</evidence>
<keyword evidence="2" id="KW-1185">Reference proteome</keyword>
<sequence>MYQQGVKDLHGGLKFGSRSGGCRHLDNCVVEMPGQLVYLVVALGNDDKQLIWEVVYLSEGVAYDTQKPRQGIPRIPYELLRKEIKEAVGIRAHAIVPGVCHDVHYDIDVQGCGLLPAWVDGEVVKMCQTIRPGLLDNELPVLVRMAELFKICVDPILEAVVLGHNLLYGLIPGVDRDLDLVVGEVYLKRPRCLSLLIHTSIVAQTLQFEKGDKRRNRRLTPLSAPITVFLSPMKIFNPTLDNFNIMCIE</sequence>
<organism evidence="1 2">
    <name type="scientific">Candidatus Magnetobacterium bavaricum</name>
    <dbReference type="NCBI Taxonomy" id="29290"/>
    <lineage>
        <taxon>Bacteria</taxon>
        <taxon>Pseudomonadati</taxon>
        <taxon>Nitrospirota</taxon>
        <taxon>Thermodesulfovibrionia</taxon>
        <taxon>Thermodesulfovibrionales</taxon>
        <taxon>Candidatus Magnetobacteriaceae</taxon>
        <taxon>Candidatus Magnetobacterium</taxon>
    </lineage>
</organism>
<dbReference type="AlphaFoldDB" id="A0A0F3GNV9"/>
<evidence type="ECO:0000313" key="2">
    <source>
        <dbReference type="Proteomes" id="UP000033423"/>
    </source>
</evidence>
<comment type="caution">
    <text evidence="1">The sequence shown here is derived from an EMBL/GenBank/DDBJ whole genome shotgun (WGS) entry which is preliminary data.</text>
</comment>
<proteinExistence type="predicted"/>
<protein>
    <submittedName>
        <fullName evidence="1">Uncharacterized protein</fullName>
    </submittedName>
</protein>
<dbReference type="Proteomes" id="UP000033423">
    <property type="component" value="Unassembled WGS sequence"/>
</dbReference>
<dbReference type="EMBL" id="LACI01001787">
    <property type="protein sequence ID" value="KJU83669.1"/>
    <property type="molecule type" value="Genomic_DNA"/>
</dbReference>
<gene>
    <name evidence="1" type="ORF">MBAV_004135</name>
</gene>
<reference evidence="1 2" key="1">
    <citation type="submission" date="2015-02" db="EMBL/GenBank/DDBJ databases">
        <title>Single-cell genomics of uncultivated deep-branching MTB reveals a conserved set of magnetosome genes.</title>
        <authorList>
            <person name="Kolinko S."/>
            <person name="Richter M."/>
            <person name="Glockner F.O."/>
            <person name="Brachmann A."/>
            <person name="Schuler D."/>
        </authorList>
    </citation>
    <scope>NUCLEOTIDE SEQUENCE [LARGE SCALE GENOMIC DNA]</scope>
    <source>
        <strain evidence="1">TM-1</strain>
    </source>
</reference>
<name>A0A0F3GNV9_9BACT</name>
<accession>A0A0F3GNV9</accession>